<dbReference type="Pfam" id="PF07690">
    <property type="entry name" value="MFS_1"/>
    <property type="match status" value="1"/>
</dbReference>
<evidence type="ECO:0000256" key="6">
    <source>
        <dbReference type="ARBA" id="ARBA00023136"/>
    </source>
</evidence>
<dbReference type="Proteomes" id="UP000725649">
    <property type="component" value="Unassembled WGS sequence"/>
</dbReference>
<feature type="transmembrane region" description="Helical" evidence="7">
    <location>
        <begin position="405"/>
        <end position="427"/>
    </location>
</feature>
<dbReference type="PANTHER" id="PTHR42718">
    <property type="entry name" value="MAJOR FACILITATOR SUPERFAMILY MULTIDRUG TRANSPORTER MFSC"/>
    <property type="match status" value="1"/>
</dbReference>
<gene>
    <name evidence="9" type="ORF">E7027_04215</name>
</gene>
<protein>
    <submittedName>
        <fullName evidence="9">MFS transporter</fullName>
    </submittedName>
</protein>
<feature type="transmembrane region" description="Helical" evidence="7">
    <location>
        <begin position="439"/>
        <end position="460"/>
    </location>
</feature>
<dbReference type="PROSITE" id="PS50850">
    <property type="entry name" value="MFS"/>
    <property type="match status" value="1"/>
</dbReference>
<evidence type="ECO:0000256" key="3">
    <source>
        <dbReference type="ARBA" id="ARBA00022475"/>
    </source>
</evidence>
<feature type="transmembrane region" description="Helical" evidence="7">
    <location>
        <begin position="139"/>
        <end position="164"/>
    </location>
</feature>
<evidence type="ECO:0000256" key="2">
    <source>
        <dbReference type="ARBA" id="ARBA00022448"/>
    </source>
</evidence>
<name>A0A928DQN1_9BACT</name>
<dbReference type="Gene3D" id="1.20.1720.10">
    <property type="entry name" value="Multidrug resistance protein D"/>
    <property type="match status" value="1"/>
</dbReference>
<dbReference type="InterPro" id="IPR020846">
    <property type="entry name" value="MFS_dom"/>
</dbReference>
<feature type="transmembrane region" description="Helical" evidence="7">
    <location>
        <begin position="80"/>
        <end position="98"/>
    </location>
</feature>
<dbReference type="SUPFAM" id="SSF103473">
    <property type="entry name" value="MFS general substrate transporter"/>
    <property type="match status" value="1"/>
</dbReference>
<feature type="transmembrane region" description="Helical" evidence="7">
    <location>
        <begin position="104"/>
        <end position="127"/>
    </location>
</feature>
<reference evidence="9" key="1">
    <citation type="submission" date="2019-04" db="EMBL/GenBank/DDBJ databases">
        <title>Evolution of Biomass-Degrading Anaerobic Consortia Revealed by Metagenomics.</title>
        <authorList>
            <person name="Peng X."/>
        </authorList>
    </citation>
    <scope>NUCLEOTIDE SEQUENCE</scope>
    <source>
        <strain evidence="9">SIG66</strain>
    </source>
</reference>
<feature type="transmembrane region" description="Helical" evidence="7">
    <location>
        <begin position="258"/>
        <end position="284"/>
    </location>
</feature>
<dbReference type="EMBL" id="SUVG01000004">
    <property type="protein sequence ID" value="MBE6421319.1"/>
    <property type="molecule type" value="Genomic_DNA"/>
</dbReference>
<dbReference type="GO" id="GO:0005886">
    <property type="term" value="C:plasma membrane"/>
    <property type="evidence" value="ECO:0007669"/>
    <property type="project" value="UniProtKB-SubCell"/>
</dbReference>
<accession>A0A928DQN1</accession>
<keyword evidence="4 7" id="KW-0812">Transmembrane</keyword>
<feature type="transmembrane region" description="Helical" evidence="7">
    <location>
        <begin position="202"/>
        <end position="220"/>
    </location>
</feature>
<feature type="transmembrane region" description="Helical" evidence="7">
    <location>
        <begin position="170"/>
        <end position="190"/>
    </location>
</feature>
<keyword evidence="5 7" id="KW-1133">Transmembrane helix</keyword>
<evidence type="ECO:0000259" key="8">
    <source>
        <dbReference type="PROSITE" id="PS50850"/>
    </source>
</evidence>
<feature type="domain" description="Major facilitator superfamily (MFS) profile" evidence="8">
    <location>
        <begin position="15"/>
        <end position="462"/>
    </location>
</feature>
<evidence type="ECO:0000256" key="7">
    <source>
        <dbReference type="SAM" id="Phobius"/>
    </source>
</evidence>
<feature type="transmembrane region" description="Helical" evidence="7">
    <location>
        <begin position="304"/>
        <end position="327"/>
    </location>
</feature>
<dbReference type="InterPro" id="IPR036259">
    <property type="entry name" value="MFS_trans_sf"/>
</dbReference>
<sequence length="462" mass="48998">MTLIKAPRISKKWMIFSVTANGTFMSTLSAGIVNIALPTMSGEFGVSLESIQLVVSMYLLVLTCLLPVFGKLSDIYSRKWMYLSGFATFGVGALLGALSNSLGLMLLARAVQGIGSSAMMATSQALIAQVFHGASRGKAFGAIGAVVACGSLAGPAVGGALIQAWGWKSIFWLSIPIAVIGVWRGIYLIPRFKHPKCPPMDYFGAICYTLTSFLFLYALNTAADKGWTSPVILTSFVLSLAFFFLFMRRENHAKNPFIGLSIFQIPAISFGCLIAVLGFTSVFTNSVLLPFYLTDIMQMDPIKIGMLILPFPVTLAISSAVSGALCAKWPSKIIITAGFLFLLISYLMFACIGCHPSISYIILAQLVMGAGSGTFQVPNNNIVISAAPKGKLGVVASVNALARNVGMILGIALSVLVFTAVQNHALARDFSAQDAFIRGYACAMLLGALCAALGGVLSAVRK</sequence>
<feature type="transmembrane region" description="Helical" evidence="7">
    <location>
        <begin position="50"/>
        <end position="68"/>
    </location>
</feature>
<feature type="transmembrane region" description="Helical" evidence="7">
    <location>
        <begin position="226"/>
        <end position="246"/>
    </location>
</feature>
<comment type="caution">
    <text evidence="9">The sequence shown here is derived from an EMBL/GenBank/DDBJ whole genome shotgun (WGS) entry which is preliminary data.</text>
</comment>
<evidence type="ECO:0000313" key="9">
    <source>
        <dbReference type="EMBL" id="MBE6421319.1"/>
    </source>
</evidence>
<dbReference type="AlphaFoldDB" id="A0A928DQN1"/>
<keyword evidence="3" id="KW-1003">Cell membrane</keyword>
<evidence type="ECO:0000313" key="10">
    <source>
        <dbReference type="Proteomes" id="UP000725649"/>
    </source>
</evidence>
<dbReference type="PRINTS" id="PR01036">
    <property type="entry name" value="TCRTETB"/>
</dbReference>
<evidence type="ECO:0000256" key="1">
    <source>
        <dbReference type="ARBA" id="ARBA00004651"/>
    </source>
</evidence>
<comment type="subcellular location">
    <subcellularLocation>
        <location evidence="1">Cell membrane</location>
        <topology evidence="1">Multi-pass membrane protein</topology>
    </subcellularLocation>
</comment>
<organism evidence="9 10">
    <name type="scientific">Candidatus Avelusimicrobium gallicola</name>
    <dbReference type="NCBI Taxonomy" id="2562704"/>
    <lineage>
        <taxon>Bacteria</taxon>
        <taxon>Pseudomonadati</taxon>
        <taxon>Elusimicrobiota</taxon>
        <taxon>Elusimicrobia</taxon>
        <taxon>Elusimicrobiales</taxon>
        <taxon>Elusimicrobiaceae</taxon>
        <taxon>Candidatus Avelusimicrobium</taxon>
    </lineage>
</organism>
<keyword evidence="6 7" id="KW-0472">Membrane</keyword>
<dbReference type="PANTHER" id="PTHR42718:SF46">
    <property type="entry name" value="BLR6921 PROTEIN"/>
    <property type="match status" value="1"/>
</dbReference>
<proteinExistence type="predicted"/>
<dbReference type="Gene3D" id="1.20.1250.20">
    <property type="entry name" value="MFS general substrate transporter like domains"/>
    <property type="match status" value="1"/>
</dbReference>
<feature type="transmembrane region" description="Helical" evidence="7">
    <location>
        <begin position="339"/>
        <end position="363"/>
    </location>
</feature>
<dbReference type="InterPro" id="IPR011701">
    <property type="entry name" value="MFS"/>
</dbReference>
<dbReference type="CDD" id="cd17321">
    <property type="entry name" value="MFS_MMR_MDR_like"/>
    <property type="match status" value="1"/>
</dbReference>
<feature type="transmembrane region" description="Helical" evidence="7">
    <location>
        <begin position="12"/>
        <end position="38"/>
    </location>
</feature>
<evidence type="ECO:0000256" key="4">
    <source>
        <dbReference type="ARBA" id="ARBA00022692"/>
    </source>
</evidence>
<keyword evidence="2" id="KW-0813">Transport</keyword>
<evidence type="ECO:0000256" key="5">
    <source>
        <dbReference type="ARBA" id="ARBA00022989"/>
    </source>
</evidence>
<dbReference type="GO" id="GO:0022857">
    <property type="term" value="F:transmembrane transporter activity"/>
    <property type="evidence" value="ECO:0007669"/>
    <property type="project" value="InterPro"/>
</dbReference>